<keyword evidence="5" id="KW-0406">Ion transport</keyword>
<dbReference type="GO" id="GO:0008076">
    <property type="term" value="C:voltage-gated potassium channel complex"/>
    <property type="evidence" value="ECO:0007669"/>
    <property type="project" value="InterPro"/>
</dbReference>
<protein>
    <submittedName>
        <fullName evidence="10">Voltage-gated potassium channel</fullName>
    </submittedName>
</protein>
<comment type="subcellular location">
    <subcellularLocation>
        <location evidence="1">Membrane</location>
        <topology evidence="1">Multi-pass membrane protein</topology>
    </subcellularLocation>
</comment>
<feature type="transmembrane region" description="Helical" evidence="8">
    <location>
        <begin position="64"/>
        <end position="84"/>
    </location>
</feature>
<accession>A0A562IED1</accession>
<organism evidence="10 11">
    <name type="scientific">Micromonospora olivasterospora</name>
    <dbReference type="NCBI Taxonomy" id="1880"/>
    <lineage>
        <taxon>Bacteria</taxon>
        <taxon>Bacillati</taxon>
        <taxon>Actinomycetota</taxon>
        <taxon>Actinomycetes</taxon>
        <taxon>Micromonosporales</taxon>
        <taxon>Micromonosporaceae</taxon>
        <taxon>Micromonospora</taxon>
    </lineage>
</organism>
<dbReference type="PANTHER" id="PTHR11537:SF254">
    <property type="entry name" value="POTASSIUM VOLTAGE-GATED CHANNEL PROTEIN SHAB"/>
    <property type="match status" value="1"/>
</dbReference>
<dbReference type="Gene3D" id="1.10.287.70">
    <property type="match status" value="1"/>
</dbReference>
<keyword evidence="3 8" id="KW-0812">Transmembrane</keyword>
<keyword evidence="7 10" id="KW-0407">Ion channel</keyword>
<dbReference type="EMBL" id="VLKE01000001">
    <property type="protein sequence ID" value="TWH69095.1"/>
    <property type="molecule type" value="Genomic_DNA"/>
</dbReference>
<evidence type="ECO:0000256" key="2">
    <source>
        <dbReference type="ARBA" id="ARBA00022448"/>
    </source>
</evidence>
<dbReference type="GO" id="GO:0001508">
    <property type="term" value="P:action potential"/>
    <property type="evidence" value="ECO:0007669"/>
    <property type="project" value="TreeGrafter"/>
</dbReference>
<feature type="transmembrane region" description="Helical" evidence="8">
    <location>
        <begin position="90"/>
        <end position="110"/>
    </location>
</feature>
<comment type="caution">
    <text evidence="10">The sequence shown here is derived from an EMBL/GenBank/DDBJ whole genome shotgun (WGS) entry which is preliminary data.</text>
</comment>
<reference evidence="10 11" key="1">
    <citation type="submission" date="2019-07" db="EMBL/GenBank/DDBJ databases">
        <title>R&amp;d 2014.</title>
        <authorList>
            <person name="Klenk H.-P."/>
        </authorList>
    </citation>
    <scope>NUCLEOTIDE SEQUENCE [LARGE SCALE GENOMIC DNA]</scope>
    <source>
        <strain evidence="10 11">DSM 43868</strain>
    </source>
</reference>
<keyword evidence="11" id="KW-1185">Reference proteome</keyword>
<dbReference type="GO" id="GO:0005249">
    <property type="term" value="F:voltage-gated potassium channel activity"/>
    <property type="evidence" value="ECO:0007669"/>
    <property type="project" value="InterPro"/>
</dbReference>
<dbReference type="InterPro" id="IPR013099">
    <property type="entry name" value="K_chnl_dom"/>
</dbReference>
<evidence type="ECO:0000259" key="9">
    <source>
        <dbReference type="Pfam" id="PF07885"/>
    </source>
</evidence>
<evidence type="ECO:0000256" key="1">
    <source>
        <dbReference type="ARBA" id="ARBA00004141"/>
    </source>
</evidence>
<dbReference type="Proteomes" id="UP000319825">
    <property type="component" value="Unassembled WGS sequence"/>
</dbReference>
<evidence type="ECO:0000256" key="7">
    <source>
        <dbReference type="ARBA" id="ARBA00023303"/>
    </source>
</evidence>
<keyword evidence="6 8" id="KW-0472">Membrane</keyword>
<feature type="transmembrane region" description="Helical" evidence="8">
    <location>
        <begin position="36"/>
        <end position="52"/>
    </location>
</feature>
<evidence type="ECO:0000256" key="8">
    <source>
        <dbReference type="SAM" id="Phobius"/>
    </source>
</evidence>
<sequence>MGAPLAPTVQPGSAWTAAALRKIYRGLVWLANSPRTLIASYLLMIVVAGILYSQAERRSAGDSVWWAVVTASTVGYGDISPTTWQGSTLAAPLVSTMVLLVVPLITAHFARRLIVDDDAFEHAEQEELKADVRRMRVLLEELAARQGIALPAELASAAAEGPADGPGRWVG</sequence>
<evidence type="ECO:0000256" key="4">
    <source>
        <dbReference type="ARBA" id="ARBA00022989"/>
    </source>
</evidence>
<evidence type="ECO:0000256" key="5">
    <source>
        <dbReference type="ARBA" id="ARBA00023065"/>
    </source>
</evidence>
<dbReference type="Pfam" id="PF07885">
    <property type="entry name" value="Ion_trans_2"/>
    <property type="match status" value="1"/>
</dbReference>
<dbReference type="InterPro" id="IPR028325">
    <property type="entry name" value="VG_K_chnl"/>
</dbReference>
<feature type="domain" description="Potassium channel" evidence="9">
    <location>
        <begin position="43"/>
        <end position="112"/>
    </location>
</feature>
<dbReference type="AlphaFoldDB" id="A0A562IED1"/>
<evidence type="ECO:0000313" key="11">
    <source>
        <dbReference type="Proteomes" id="UP000319825"/>
    </source>
</evidence>
<dbReference type="PANTHER" id="PTHR11537">
    <property type="entry name" value="VOLTAGE-GATED POTASSIUM CHANNEL"/>
    <property type="match status" value="1"/>
</dbReference>
<keyword evidence="2" id="KW-0813">Transport</keyword>
<name>A0A562IED1_MICOL</name>
<evidence type="ECO:0000256" key="3">
    <source>
        <dbReference type="ARBA" id="ARBA00022692"/>
    </source>
</evidence>
<dbReference type="SUPFAM" id="SSF81324">
    <property type="entry name" value="Voltage-gated potassium channels"/>
    <property type="match status" value="1"/>
</dbReference>
<proteinExistence type="predicted"/>
<evidence type="ECO:0000313" key="10">
    <source>
        <dbReference type="EMBL" id="TWH69095.1"/>
    </source>
</evidence>
<keyword evidence="4 8" id="KW-1133">Transmembrane helix</keyword>
<gene>
    <name evidence="10" type="ORF">JD77_04097</name>
</gene>
<evidence type="ECO:0000256" key="6">
    <source>
        <dbReference type="ARBA" id="ARBA00023136"/>
    </source>
</evidence>